<dbReference type="SUPFAM" id="SSF52540">
    <property type="entry name" value="P-loop containing nucleoside triphosphate hydrolases"/>
    <property type="match status" value="1"/>
</dbReference>
<dbReference type="PROSITE" id="PS50893">
    <property type="entry name" value="ABC_TRANSPORTER_2"/>
    <property type="match status" value="1"/>
</dbReference>
<sequence>MNPLIELESVQKVFGSGPGALHAFGPVDLKVEKGEFVSLLGPSGCGKSTLMLMIAGLLNPTRGRIAIDGRTVAGPQTDIGIMFQDNTLVPWRNVRGNIELQLELRGLSLAAHRASVDELLISVHLQDFQHRYPHELSGGMQQRAAFCQALVHQPATMLLDEPLGKLDAMTREAIRTDLQALWMQRHPTVVLVTHSIEEAIQLSTHVAIITPRPGRIERMISVDLPYPRDFEVKSSPQFIGYVRQAQEMFRGYGVL</sequence>
<proteinExistence type="inferred from homology"/>
<reference evidence="6 7" key="1">
    <citation type="submission" date="2022-12" db="EMBL/GenBank/DDBJ databases">
        <authorList>
            <person name="Muema E."/>
        </authorList>
    </citation>
    <scope>NUCLEOTIDE SEQUENCE [LARGE SCALE GENOMIC DNA]</scope>
    <source>
        <strain evidence="7">1326</strain>
    </source>
</reference>
<evidence type="ECO:0000256" key="1">
    <source>
        <dbReference type="ARBA" id="ARBA00005417"/>
    </source>
</evidence>
<protein>
    <submittedName>
        <fullName evidence="6">ABC transporter ATP-binding protein</fullName>
    </submittedName>
</protein>
<dbReference type="Pfam" id="PF00005">
    <property type="entry name" value="ABC_tran"/>
    <property type="match status" value="1"/>
</dbReference>
<keyword evidence="4 6" id="KW-0067">ATP-binding</keyword>
<dbReference type="PROSITE" id="PS00211">
    <property type="entry name" value="ABC_TRANSPORTER_1"/>
    <property type="match status" value="1"/>
</dbReference>
<keyword evidence="7" id="KW-1185">Reference proteome</keyword>
<evidence type="ECO:0000256" key="3">
    <source>
        <dbReference type="ARBA" id="ARBA00022741"/>
    </source>
</evidence>
<evidence type="ECO:0000259" key="5">
    <source>
        <dbReference type="PROSITE" id="PS50893"/>
    </source>
</evidence>
<feature type="domain" description="ABC transporter" evidence="5">
    <location>
        <begin position="5"/>
        <end position="236"/>
    </location>
</feature>
<evidence type="ECO:0000313" key="7">
    <source>
        <dbReference type="Proteomes" id="UP001387293"/>
    </source>
</evidence>
<dbReference type="InterPro" id="IPR050166">
    <property type="entry name" value="ABC_transporter_ATP-bind"/>
</dbReference>
<keyword evidence="3" id="KW-0547">Nucleotide-binding</keyword>
<dbReference type="SMART" id="SM00382">
    <property type="entry name" value="AAA"/>
    <property type="match status" value="1"/>
</dbReference>
<dbReference type="InterPro" id="IPR027417">
    <property type="entry name" value="P-loop_NTPase"/>
</dbReference>
<dbReference type="EMBL" id="JAPYKS010000043">
    <property type="protein sequence ID" value="MEI9412941.1"/>
    <property type="molecule type" value="Genomic_DNA"/>
</dbReference>
<dbReference type="PANTHER" id="PTHR42788">
    <property type="entry name" value="TAURINE IMPORT ATP-BINDING PROTEIN-RELATED"/>
    <property type="match status" value="1"/>
</dbReference>
<dbReference type="RefSeq" id="WP_337109287.1">
    <property type="nucleotide sequence ID" value="NZ_JAPYKS010000043.1"/>
</dbReference>
<dbReference type="GO" id="GO:0005524">
    <property type="term" value="F:ATP binding"/>
    <property type="evidence" value="ECO:0007669"/>
    <property type="project" value="UniProtKB-KW"/>
</dbReference>
<dbReference type="InterPro" id="IPR003439">
    <property type="entry name" value="ABC_transporter-like_ATP-bd"/>
</dbReference>
<dbReference type="InterPro" id="IPR003593">
    <property type="entry name" value="AAA+_ATPase"/>
</dbReference>
<name>A0ABU8L4P4_9HYPH</name>
<accession>A0ABU8L4P4</accession>
<dbReference type="Gene3D" id="3.40.50.300">
    <property type="entry name" value="P-loop containing nucleotide triphosphate hydrolases"/>
    <property type="match status" value="1"/>
</dbReference>
<organism evidence="6 7">
    <name type="scientific">Mesorhizobium salmacidum</name>
    <dbReference type="NCBI Taxonomy" id="3015171"/>
    <lineage>
        <taxon>Bacteria</taxon>
        <taxon>Pseudomonadati</taxon>
        <taxon>Pseudomonadota</taxon>
        <taxon>Alphaproteobacteria</taxon>
        <taxon>Hyphomicrobiales</taxon>
        <taxon>Phyllobacteriaceae</taxon>
        <taxon>Mesorhizobium</taxon>
    </lineage>
</organism>
<dbReference type="InterPro" id="IPR017871">
    <property type="entry name" value="ABC_transporter-like_CS"/>
</dbReference>
<dbReference type="CDD" id="cd03293">
    <property type="entry name" value="ABC_NrtD_SsuB_transporters"/>
    <property type="match status" value="1"/>
</dbReference>
<keyword evidence="2" id="KW-0813">Transport</keyword>
<comment type="caution">
    <text evidence="6">The sequence shown here is derived from an EMBL/GenBank/DDBJ whole genome shotgun (WGS) entry which is preliminary data.</text>
</comment>
<evidence type="ECO:0000256" key="4">
    <source>
        <dbReference type="ARBA" id="ARBA00022840"/>
    </source>
</evidence>
<dbReference type="Proteomes" id="UP001387293">
    <property type="component" value="Unassembled WGS sequence"/>
</dbReference>
<dbReference type="PANTHER" id="PTHR42788:SF13">
    <property type="entry name" value="ALIPHATIC SULFONATES IMPORT ATP-BINDING PROTEIN SSUB"/>
    <property type="match status" value="1"/>
</dbReference>
<evidence type="ECO:0000313" key="6">
    <source>
        <dbReference type="EMBL" id="MEI9412941.1"/>
    </source>
</evidence>
<evidence type="ECO:0000256" key="2">
    <source>
        <dbReference type="ARBA" id="ARBA00022448"/>
    </source>
</evidence>
<gene>
    <name evidence="6" type="ORF">O7A60_29970</name>
</gene>
<comment type="similarity">
    <text evidence="1">Belongs to the ABC transporter superfamily.</text>
</comment>